<protein>
    <submittedName>
        <fullName evidence="1">Uncharacterized protein</fullName>
    </submittedName>
</protein>
<sequence>MVVFDDVVDFHIVLAQFASIEHANWLIYAKPASRCLAVHGDLASAMAHALQMAEYRISAGKAAQIHVKKEDGKSWQTVWCSEGCAPKYA</sequence>
<dbReference type="Proteomes" id="UP001156670">
    <property type="component" value="Unassembled WGS sequence"/>
</dbReference>
<organism evidence="1 2">
    <name type="scientific">Dyella acidisoli</name>
    <dbReference type="NCBI Taxonomy" id="1867834"/>
    <lineage>
        <taxon>Bacteria</taxon>
        <taxon>Pseudomonadati</taxon>
        <taxon>Pseudomonadota</taxon>
        <taxon>Gammaproteobacteria</taxon>
        <taxon>Lysobacterales</taxon>
        <taxon>Rhodanobacteraceae</taxon>
        <taxon>Dyella</taxon>
    </lineage>
</organism>
<proteinExistence type="predicted"/>
<dbReference type="RefSeq" id="WP_284321736.1">
    <property type="nucleotide sequence ID" value="NZ_BSOB01000027.1"/>
</dbReference>
<evidence type="ECO:0000313" key="2">
    <source>
        <dbReference type="Proteomes" id="UP001156670"/>
    </source>
</evidence>
<accession>A0ABQ5XQK4</accession>
<comment type="caution">
    <text evidence="1">The sequence shown here is derived from an EMBL/GenBank/DDBJ whole genome shotgun (WGS) entry which is preliminary data.</text>
</comment>
<reference evidence="2" key="1">
    <citation type="journal article" date="2019" name="Int. J. Syst. Evol. Microbiol.">
        <title>The Global Catalogue of Microorganisms (GCM) 10K type strain sequencing project: providing services to taxonomists for standard genome sequencing and annotation.</title>
        <authorList>
            <consortium name="The Broad Institute Genomics Platform"/>
            <consortium name="The Broad Institute Genome Sequencing Center for Infectious Disease"/>
            <person name="Wu L."/>
            <person name="Ma J."/>
        </authorList>
    </citation>
    <scope>NUCLEOTIDE SEQUENCE [LARGE SCALE GENOMIC DNA]</scope>
    <source>
        <strain evidence="2">NBRC 111980</strain>
    </source>
</reference>
<dbReference type="EMBL" id="BSOB01000027">
    <property type="protein sequence ID" value="GLQ94030.1"/>
    <property type="molecule type" value="Genomic_DNA"/>
</dbReference>
<keyword evidence="2" id="KW-1185">Reference proteome</keyword>
<name>A0ABQ5XQK4_9GAMM</name>
<gene>
    <name evidence="1" type="ORF">GCM10007901_29810</name>
</gene>
<evidence type="ECO:0000313" key="1">
    <source>
        <dbReference type="EMBL" id="GLQ94030.1"/>
    </source>
</evidence>